<dbReference type="InterPro" id="IPR036551">
    <property type="entry name" value="Flavin_trans-like"/>
</dbReference>
<proteinExistence type="predicted"/>
<dbReference type="Gene3D" id="3.40.50.1950">
    <property type="entry name" value="Flavin prenyltransferase-like"/>
    <property type="match status" value="1"/>
</dbReference>
<dbReference type="InterPro" id="IPR003382">
    <property type="entry name" value="Flavoprotein"/>
</dbReference>
<dbReference type="Pfam" id="PF02441">
    <property type="entry name" value="Flavoprotein"/>
    <property type="match status" value="1"/>
</dbReference>
<dbReference type="RefSeq" id="WP_288184232.1">
    <property type="nucleotide sequence ID" value="NZ_LT608335.1"/>
</dbReference>
<sequence length="262" mass="27858">MDNEKLVELITAEVLRRLSRIPAKPAEPAAKALAIFTGGTIGLEVSLEELKKLQAIGTEITVVLSQAAETIVGENWIKEKLGSHIQLVTTQSPYPGKHLRAADVVLVPVLTQNTAARLAHTLSDTMVCTVLLQALMLGKPVIAAINAADPEDSWRMQKNMANAAPALRAALAANLKKIETFGIRLIPVEQLASAAREALSREVPSVLPGMAARSAKKQVLDAEAVKRAVQGGHKTISVVQGTIITPLAGDIARESGLHIVYT</sequence>
<organism evidence="2">
    <name type="scientific">uncultured Sporomusa sp</name>
    <dbReference type="NCBI Taxonomy" id="307249"/>
    <lineage>
        <taxon>Bacteria</taxon>
        <taxon>Bacillati</taxon>
        <taxon>Bacillota</taxon>
        <taxon>Negativicutes</taxon>
        <taxon>Selenomonadales</taxon>
        <taxon>Sporomusaceae</taxon>
        <taxon>Sporomusa</taxon>
        <taxon>environmental samples</taxon>
    </lineage>
</organism>
<dbReference type="EMBL" id="FMJE01000003">
    <property type="protein sequence ID" value="SCM81121.1"/>
    <property type="molecule type" value="Genomic_DNA"/>
</dbReference>
<protein>
    <submittedName>
        <fullName evidence="2">Ethanolamine utilization flavoprotein</fullName>
    </submittedName>
</protein>
<feature type="domain" description="Flavoprotein" evidence="1">
    <location>
        <begin position="35"/>
        <end position="168"/>
    </location>
</feature>
<name>A0A212LUF4_9FIRM</name>
<reference evidence="2" key="1">
    <citation type="submission" date="2016-08" db="EMBL/GenBank/DDBJ databases">
        <authorList>
            <person name="Seilhamer J.J."/>
        </authorList>
    </citation>
    <scope>NUCLEOTIDE SEQUENCE</scope>
    <source>
        <strain evidence="2">86</strain>
    </source>
</reference>
<dbReference type="AlphaFoldDB" id="A0A212LUF4"/>
<gene>
    <name evidence="2" type="ORF">KL86SPO_31300</name>
</gene>
<dbReference type="SUPFAM" id="SSF52507">
    <property type="entry name" value="Homo-oligomeric flavin-containing Cys decarboxylases, HFCD"/>
    <property type="match status" value="1"/>
</dbReference>
<evidence type="ECO:0000313" key="2">
    <source>
        <dbReference type="EMBL" id="SCM81121.1"/>
    </source>
</evidence>
<dbReference type="GO" id="GO:0003824">
    <property type="term" value="F:catalytic activity"/>
    <property type="evidence" value="ECO:0007669"/>
    <property type="project" value="InterPro"/>
</dbReference>
<evidence type="ECO:0000259" key="1">
    <source>
        <dbReference type="Pfam" id="PF02441"/>
    </source>
</evidence>
<accession>A0A212LUF4</accession>